<organism evidence="1 2">
    <name type="scientific">Cryptotermes secundus</name>
    <dbReference type="NCBI Taxonomy" id="105785"/>
    <lineage>
        <taxon>Eukaryota</taxon>
        <taxon>Metazoa</taxon>
        <taxon>Ecdysozoa</taxon>
        <taxon>Arthropoda</taxon>
        <taxon>Hexapoda</taxon>
        <taxon>Insecta</taxon>
        <taxon>Pterygota</taxon>
        <taxon>Neoptera</taxon>
        <taxon>Polyneoptera</taxon>
        <taxon>Dictyoptera</taxon>
        <taxon>Blattodea</taxon>
        <taxon>Blattoidea</taxon>
        <taxon>Termitoidae</taxon>
        <taxon>Kalotermitidae</taxon>
        <taxon>Cryptotermitinae</taxon>
        <taxon>Cryptotermes</taxon>
    </lineage>
</organism>
<evidence type="ECO:0000313" key="2">
    <source>
        <dbReference type="Proteomes" id="UP000235965"/>
    </source>
</evidence>
<evidence type="ECO:0000313" key="1">
    <source>
        <dbReference type="EMBL" id="PNF39903.1"/>
    </source>
</evidence>
<dbReference type="AlphaFoldDB" id="A0A2J7RGF6"/>
<keyword evidence="2" id="KW-1185">Reference proteome</keyword>
<sequence>GCQPYAPAALYPRKITGTHFSRPQGHSEAGRIWSTEKSSDFIGNRIRGLPACSLVLQSTTLP</sequence>
<gene>
    <name evidence="1" type="ORF">B7P43_G18438</name>
</gene>
<dbReference type="EMBL" id="NEVH01004094">
    <property type="protein sequence ID" value="PNF39903.1"/>
    <property type="molecule type" value="Genomic_DNA"/>
</dbReference>
<dbReference type="InParanoid" id="A0A2J7RGF6"/>
<name>A0A2J7RGF6_9NEOP</name>
<reference evidence="1 2" key="1">
    <citation type="submission" date="2017-12" db="EMBL/GenBank/DDBJ databases">
        <title>Hemimetabolous genomes reveal molecular basis of termite eusociality.</title>
        <authorList>
            <person name="Harrison M.C."/>
            <person name="Jongepier E."/>
            <person name="Robertson H.M."/>
            <person name="Arning N."/>
            <person name="Bitard-Feildel T."/>
            <person name="Chao H."/>
            <person name="Childers C.P."/>
            <person name="Dinh H."/>
            <person name="Doddapaneni H."/>
            <person name="Dugan S."/>
            <person name="Gowin J."/>
            <person name="Greiner C."/>
            <person name="Han Y."/>
            <person name="Hu H."/>
            <person name="Hughes D.S.T."/>
            <person name="Huylmans A.-K."/>
            <person name="Kemena C."/>
            <person name="Kremer L.P.M."/>
            <person name="Lee S.L."/>
            <person name="Lopez-Ezquerra A."/>
            <person name="Mallet L."/>
            <person name="Monroy-Kuhn J.M."/>
            <person name="Moser A."/>
            <person name="Murali S.C."/>
            <person name="Muzny D.M."/>
            <person name="Otani S."/>
            <person name="Piulachs M.-D."/>
            <person name="Poelchau M."/>
            <person name="Qu J."/>
            <person name="Schaub F."/>
            <person name="Wada-Katsumata A."/>
            <person name="Worley K.C."/>
            <person name="Xie Q."/>
            <person name="Ylla G."/>
            <person name="Poulsen M."/>
            <person name="Gibbs R.A."/>
            <person name="Schal C."/>
            <person name="Richards S."/>
            <person name="Belles X."/>
            <person name="Korb J."/>
            <person name="Bornberg-Bauer E."/>
        </authorList>
    </citation>
    <scope>NUCLEOTIDE SEQUENCE [LARGE SCALE GENOMIC DNA]</scope>
    <source>
        <tissue evidence="1">Whole body</tissue>
    </source>
</reference>
<protein>
    <submittedName>
        <fullName evidence="1">Uncharacterized protein</fullName>
    </submittedName>
</protein>
<accession>A0A2J7RGF6</accession>
<feature type="non-terminal residue" evidence="1">
    <location>
        <position position="1"/>
    </location>
</feature>
<dbReference type="Proteomes" id="UP000235965">
    <property type="component" value="Unassembled WGS sequence"/>
</dbReference>
<comment type="caution">
    <text evidence="1">The sequence shown here is derived from an EMBL/GenBank/DDBJ whole genome shotgun (WGS) entry which is preliminary data.</text>
</comment>
<proteinExistence type="predicted"/>